<evidence type="ECO:0000313" key="2">
    <source>
        <dbReference type="EMBL" id="ABF12966.1"/>
    </source>
</evidence>
<dbReference type="HOGENOM" id="CLU_1873724_0_0_4"/>
<reference evidence="3" key="1">
    <citation type="journal article" date="2010" name="PLoS ONE">
        <title>The complete genome sequence of Cupriavidus metallidurans strain CH34, a master survivalist in harsh and anthropogenic environments.</title>
        <authorList>
            <person name="Janssen P.J."/>
            <person name="Van Houdt R."/>
            <person name="Moors H."/>
            <person name="Monsieurs P."/>
            <person name="Morin N."/>
            <person name="Michaux A."/>
            <person name="Benotmane M.A."/>
            <person name="Leys N."/>
            <person name="Vallaeys T."/>
            <person name="Lapidus A."/>
            <person name="Monchy S."/>
            <person name="Medigue C."/>
            <person name="Taghavi S."/>
            <person name="McCorkle S."/>
            <person name="Dunn J."/>
            <person name="van der Lelie D."/>
            <person name="Mergeay M."/>
        </authorList>
    </citation>
    <scope>NUCLEOTIDE SEQUENCE [LARGE SCALE GENOMIC DNA]</scope>
    <source>
        <strain evidence="3">ATCC 43123 / DSM 2839 / NBRC 102507 / CH34</strain>
    </source>
</reference>
<evidence type="ECO:0000313" key="3">
    <source>
        <dbReference type="Proteomes" id="UP000002429"/>
    </source>
</evidence>
<dbReference type="Proteomes" id="UP000002429">
    <property type="component" value="Plasmid pMOL30"/>
</dbReference>
<dbReference type="KEGG" id="rme:Rmet_6107"/>
<proteinExistence type="predicted"/>
<name>Q1LA60_CUPMC</name>
<feature type="compositionally biased region" description="Polar residues" evidence="1">
    <location>
        <begin position="92"/>
        <end position="112"/>
    </location>
</feature>
<feature type="region of interest" description="Disordered" evidence="1">
    <location>
        <begin position="78"/>
        <end position="136"/>
    </location>
</feature>
<keyword evidence="3" id="KW-1185">Reference proteome</keyword>
<organism evidence="2 3">
    <name type="scientific">Cupriavidus metallidurans (strain ATCC 43123 / DSM 2839 / NBRC 102507 / CH34)</name>
    <name type="common">Ralstonia metallidurans</name>
    <dbReference type="NCBI Taxonomy" id="266264"/>
    <lineage>
        <taxon>Bacteria</taxon>
        <taxon>Pseudomonadati</taxon>
        <taxon>Pseudomonadota</taxon>
        <taxon>Betaproteobacteria</taxon>
        <taxon>Burkholderiales</taxon>
        <taxon>Burkholderiaceae</taxon>
        <taxon>Cupriavidus</taxon>
    </lineage>
</organism>
<sequence length="136" mass="14466">MKRQFSNAPSATCNVRMRMKAGMPLLLSVGAAICLVPGQVWAIQLAWVAETPTGLGIDGIKAERRDDGDEVQLLVLAANPRHHSMKHVTPPKATSQPPDRSTPASAPDSQQAGCEDDKKTRSTEPVVPQHGGPNAP</sequence>
<accession>Q1LA60</accession>
<keyword evidence="2" id="KW-0614">Plasmid</keyword>
<dbReference type="AlphaFoldDB" id="Q1LA60"/>
<protein>
    <submittedName>
        <fullName evidence="2">CopM involved in Cu(II)/Cu(I) resistance</fullName>
    </submittedName>
</protein>
<dbReference type="EMBL" id="CP000354">
    <property type="protein sequence ID" value="ABF12966.1"/>
    <property type="molecule type" value="Genomic_DNA"/>
</dbReference>
<gene>
    <name evidence="2" type="primary">copM</name>
    <name evidence="2" type="ordered locus">Rmet_6107</name>
</gene>
<evidence type="ECO:0000256" key="1">
    <source>
        <dbReference type="SAM" id="MobiDB-lite"/>
    </source>
</evidence>
<geneLocation type="plasmid" evidence="2 3">
    <name>pMOL30</name>
</geneLocation>